<keyword evidence="1" id="KW-1133">Transmembrane helix</keyword>
<feature type="transmembrane region" description="Helical" evidence="1">
    <location>
        <begin position="195"/>
        <end position="216"/>
    </location>
</feature>
<comment type="caution">
    <text evidence="3">The sequence shown here is derived from an EMBL/GenBank/DDBJ whole genome shotgun (WGS) entry which is preliminary data.</text>
</comment>
<feature type="domain" description="WW" evidence="2">
    <location>
        <begin position="349"/>
        <end position="381"/>
    </location>
</feature>
<organism evidence="3 4">
    <name type="scientific">Physocladia obscura</name>
    <dbReference type="NCBI Taxonomy" id="109957"/>
    <lineage>
        <taxon>Eukaryota</taxon>
        <taxon>Fungi</taxon>
        <taxon>Fungi incertae sedis</taxon>
        <taxon>Chytridiomycota</taxon>
        <taxon>Chytridiomycota incertae sedis</taxon>
        <taxon>Chytridiomycetes</taxon>
        <taxon>Chytridiales</taxon>
        <taxon>Chytriomycetaceae</taxon>
        <taxon>Physocladia</taxon>
    </lineage>
</organism>
<keyword evidence="1" id="KW-0472">Membrane</keyword>
<dbReference type="AlphaFoldDB" id="A0AAD5SQJ7"/>
<dbReference type="PROSITE" id="PS01159">
    <property type="entry name" value="WW_DOMAIN_1"/>
    <property type="match status" value="1"/>
</dbReference>
<feature type="transmembrane region" description="Helical" evidence="1">
    <location>
        <begin position="249"/>
        <end position="269"/>
    </location>
</feature>
<feature type="transmembrane region" description="Helical" evidence="1">
    <location>
        <begin position="70"/>
        <end position="91"/>
    </location>
</feature>
<evidence type="ECO:0000313" key="4">
    <source>
        <dbReference type="Proteomes" id="UP001211907"/>
    </source>
</evidence>
<gene>
    <name evidence="3" type="ORF">HK100_007488</name>
</gene>
<feature type="transmembrane region" description="Helical" evidence="1">
    <location>
        <begin position="133"/>
        <end position="149"/>
    </location>
</feature>
<feature type="transmembrane region" description="Helical" evidence="1">
    <location>
        <begin position="170"/>
        <end position="189"/>
    </location>
</feature>
<evidence type="ECO:0000313" key="3">
    <source>
        <dbReference type="EMBL" id="KAJ3090315.1"/>
    </source>
</evidence>
<dbReference type="CDD" id="cd00201">
    <property type="entry name" value="WW"/>
    <property type="match status" value="1"/>
</dbReference>
<dbReference type="EMBL" id="JADGJH010003532">
    <property type="protein sequence ID" value="KAJ3090315.1"/>
    <property type="molecule type" value="Genomic_DNA"/>
</dbReference>
<dbReference type="Gene3D" id="2.20.70.10">
    <property type="match status" value="1"/>
</dbReference>
<proteinExistence type="predicted"/>
<accession>A0AAD5SQJ7</accession>
<name>A0AAD5SQJ7_9FUNG</name>
<evidence type="ECO:0000256" key="1">
    <source>
        <dbReference type="SAM" id="Phobius"/>
    </source>
</evidence>
<sequence>MSINIGFSPNVTEIARGNNSDAEIANAALWLNTIGVGTKFDYFLLCGEVFLLVIPYVTNRNLTETGTIAISGYLIAAIHCLFGALKIVAAVSPNSFVFAKGSPIDVCSFALTNVSGSSVFNPLPGNLSFMGQNYLQVSFAIMLFTVLEYERGLKFFRKFHHKLVKTMSRAFPLIATLFVFTWPGVHCYYANDTNVVAEILCLLFASCFFFNGVGYVARLNSVLTFLIVGLGALWVGVTLSLMVKENVLAMPSGLFAWILPIFTLLMAIYDAISQVISPKVEGSPPSKIKIFMTNKMYEKAPKLMANKLMQKLIPRLSTKNLDDVENPAQPVQPSPVFPNNLQQNLPQPPLLPVGWSTQWDSQHQRYFFIEQATGRTQWELP</sequence>
<feature type="transmembrane region" description="Helical" evidence="1">
    <location>
        <begin position="40"/>
        <end position="58"/>
    </location>
</feature>
<evidence type="ECO:0000259" key="2">
    <source>
        <dbReference type="PROSITE" id="PS50020"/>
    </source>
</evidence>
<keyword evidence="1" id="KW-0812">Transmembrane</keyword>
<dbReference type="SUPFAM" id="SSF51045">
    <property type="entry name" value="WW domain"/>
    <property type="match status" value="1"/>
</dbReference>
<dbReference type="PROSITE" id="PS50020">
    <property type="entry name" value="WW_DOMAIN_2"/>
    <property type="match status" value="1"/>
</dbReference>
<dbReference type="Pfam" id="PF00397">
    <property type="entry name" value="WW"/>
    <property type="match status" value="1"/>
</dbReference>
<dbReference type="Proteomes" id="UP001211907">
    <property type="component" value="Unassembled WGS sequence"/>
</dbReference>
<keyword evidence="4" id="KW-1185">Reference proteome</keyword>
<reference evidence="3" key="1">
    <citation type="submission" date="2020-05" db="EMBL/GenBank/DDBJ databases">
        <title>Phylogenomic resolution of chytrid fungi.</title>
        <authorList>
            <person name="Stajich J.E."/>
            <person name="Amses K."/>
            <person name="Simmons R."/>
            <person name="Seto K."/>
            <person name="Myers J."/>
            <person name="Bonds A."/>
            <person name="Quandt C.A."/>
            <person name="Barry K."/>
            <person name="Liu P."/>
            <person name="Grigoriev I."/>
            <person name="Longcore J.E."/>
            <person name="James T.Y."/>
        </authorList>
    </citation>
    <scope>NUCLEOTIDE SEQUENCE</scope>
    <source>
        <strain evidence="3">JEL0513</strain>
    </source>
</reference>
<dbReference type="InterPro" id="IPR001202">
    <property type="entry name" value="WW_dom"/>
</dbReference>
<protein>
    <recommendedName>
        <fullName evidence="2">WW domain-containing protein</fullName>
    </recommendedName>
</protein>
<dbReference type="InterPro" id="IPR036020">
    <property type="entry name" value="WW_dom_sf"/>
</dbReference>
<feature type="transmembrane region" description="Helical" evidence="1">
    <location>
        <begin position="223"/>
        <end position="243"/>
    </location>
</feature>